<keyword evidence="9" id="KW-1185">Reference proteome</keyword>
<comment type="similarity">
    <text evidence="2">Belongs to the universal ribosomal protein uL14 family.</text>
</comment>
<keyword evidence="5" id="KW-0496">Mitochondrion</keyword>
<dbReference type="Gene3D" id="2.40.150.20">
    <property type="entry name" value="Ribosomal protein L14"/>
    <property type="match status" value="1"/>
</dbReference>
<reference evidence="10" key="1">
    <citation type="submission" date="2025-08" db="UniProtKB">
        <authorList>
            <consortium name="RefSeq"/>
        </authorList>
    </citation>
    <scope>IDENTIFICATION</scope>
</reference>
<comment type="subcellular location">
    <subcellularLocation>
        <location evidence="1">Mitochondrion</location>
    </subcellularLocation>
</comment>
<dbReference type="SUPFAM" id="SSF50193">
    <property type="entry name" value="Ribosomal protein L14"/>
    <property type="match status" value="1"/>
</dbReference>
<dbReference type="CTD" id="64928"/>
<dbReference type="GO" id="GO:0003735">
    <property type="term" value="F:structural constituent of ribosome"/>
    <property type="evidence" value="ECO:0007669"/>
    <property type="project" value="InterPro"/>
</dbReference>
<sequence>MSFFTSQMRSAFSTSSCLLHIQTCTRLRVVDNSKIGKEAMQAGKPPKVIHVYNKKRKADLGDRVLMAIRGEKKKGVVVGAKHKVQEVLRPRFDSNNVVLIDDSGNPLGNRIYVPLPMSLRAKKDQYNKLISIATRFV</sequence>
<dbReference type="PANTHER" id="PTHR21037">
    <property type="entry name" value="39S RIBOSOMAL PROTEIN L14, MITOCHONDRIAL"/>
    <property type="match status" value="1"/>
</dbReference>
<dbReference type="SMART" id="SM01374">
    <property type="entry name" value="Ribosomal_L14"/>
    <property type="match status" value="1"/>
</dbReference>
<evidence type="ECO:0000256" key="6">
    <source>
        <dbReference type="ARBA" id="ARBA00023274"/>
    </source>
</evidence>
<dbReference type="RefSeq" id="XP_003747112.1">
    <property type="nucleotide sequence ID" value="XM_003747064.1"/>
</dbReference>
<evidence type="ECO:0000256" key="3">
    <source>
        <dbReference type="ARBA" id="ARBA00022946"/>
    </source>
</evidence>
<dbReference type="PANTHER" id="PTHR21037:SF3">
    <property type="entry name" value="LARGE RIBOSOMAL SUBUNIT PROTEIN UL14M"/>
    <property type="match status" value="1"/>
</dbReference>
<dbReference type="KEGG" id="goe:100906085"/>
<evidence type="ECO:0000256" key="4">
    <source>
        <dbReference type="ARBA" id="ARBA00022980"/>
    </source>
</evidence>
<evidence type="ECO:0000256" key="1">
    <source>
        <dbReference type="ARBA" id="ARBA00004173"/>
    </source>
</evidence>
<dbReference type="GO" id="GO:0005739">
    <property type="term" value="C:mitochondrion"/>
    <property type="evidence" value="ECO:0007669"/>
    <property type="project" value="UniProtKB-SubCell"/>
</dbReference>
<dbReference type="FunFam" id="2.40.150.20:FF:000018">
    <property type="entry name" value="Ribosomal protein L14, putative"/>
    <property type="match status" value="1"/>
</dbReference>
<evidence type="ECO:0000256" key="5">
    <source>
        <dbReference type="ARBA" id="ARBA00023128"/>
    </source>
</evidence>
<accession>A0AAJ6VZZ4</accession>
<evidence type="ECO:0000313" key="10">
    <source>
        <dbReference type="RefSeq" id="XP_003747112.1"/>
    </source>
</evidence>
<keyword evidence="6" id="KW-0687">Ribonucleoprotein</keyword>
<evidence type="ECO:0000313" key="9">
    <source>
        <dbReference type="Proteomes" id="UP000694867"/>
    </source>
</evidence>
<dbReference type="GeneID" id="100906085"/>
<dbReference type="InterPro" id="IPR000218">
    <property type="entry name" value="Ribosomal_uL14"/>
</dbReference>
<name>A0AAJ6VZZ4_9ACAR</name>
<proteinExistence type="inferred from homology"/>
<dbReference type="GO" id="GO:0006412">
    <property type="term" value="P:translation"/>
    <property type="evidence" value="ECO:0007669"/>
    <property type="project" value="InterPro"/>
</dbReference>
<keyword evidence="3" id="KW-0809">Transit peptide</keyword>
<dbReference type="CDD" id="cd00337">
    <property type="entry name" value="Ribosomal_uL14"/>
    <property type="match status" value="1"/>
</dbReference>
<protein>
    <recommendedName>
        <fullName evidence="7">Large ribosomal subunit protein uL14m</fullName>
    </recommendedName>
    <alternativeName>
        <fullName evidence="8">39S ribosomal protein L14, mitochondrial</fullName>
    </alternativeName>
</protein>
<dbReference type="GO" id="GO:1990904">
    <property type="term" value="C:ribonucleoprotein complex"/>
    <property type="evidence" value="ECO:0007669"/>
    <property type="project" value="UniProtKB-KW"/>
</dbReference>
<dbReference type="GO" id="GO:0005840">
    <property type="term" value="C:ribosome"/>
    <property type="evidence" value="ECO:0007669"/>
    <property type="project" value="UniProtKB-KW"/>
</dbReference>
<dbReference type="AlphaFoldDB" id="A0AAJ6VZZ4"/>
<keyword evidence="4 10" id="KW-0689">Ribosomal protein</keyword>
<gene>
    <name evidence="10" type="primary">LOC100906085</name>
</gene>
<dbReference type="HAMAP" id="MF_01367">
    <property type="entry name" value="Ribosomal_uL14"/>
    <property type="match status" value="1"/>
</dbReference>
<organism evidence="9 10">
    <name type="scientific">Galendromus occidentalis</name>
    <name type="common">western predatory mite</name>
    <dbReference type="NCBI Taxonomy" id="34638"/>
    <lineage>
        <taxon>Eukaryota</taxon>
        <taxon>Metazoa</taxon>
        <taxon>Ecdysozoa</taxon>
        <taxon>Arthropoda</taxon>
        <taxon>Chelicerata</taxon>
        <taxon>Arachnida</taxon>
        <taxon>Acari</taxon>
        <taxon>Parasitiformes</taxon>
        <taxon>Mesostigmata</taxon>
        <taxon>Gamasina</taxon>
        <taxon>Phytoseioidea</taxon>
        <taxon>Phytoseiidae</taxon>
        <taxon>Typhlodrominae</taxon>
        <taxon>Galendromus</taxon>
    </lineage>
</organism>
<dbReference type="Pfam" id="PF00238">
    <property type="entry name" value="Ribosomal_L14"/>
    <property type="match status" value="1"/>
</dbReference>
<dbReference type="Proteomes" id="UP000694867">
    <property type="component" value="Unplaced"/>
</dbReference>
<evidence type="ECO:0000256" key="8">
    <source>
        <dbReference type="ARBA" id="ARBA00042938"/>
    </source>
</evidence>
<evidence type="ECO:0000256" key="7">
    <source>
        <dbReference type="ARBA" id="ARBA00040118"/>
    </source>
</evidence>
<dbReference type="InterPro" id="IPR036853">
    <property type="entry name" value="Ribosomal_uL14_sf"/>
</dbReference>
<evidence type="ECO:0000256" key="2">
    <source>
        <dbReference type="ARBA" id="ARBA00010745"/>
    </source>
</evidence>